<gene>
    <name evidence="2" type="ORF">ACA1_264730</name>
</gene>
<dbReference type="GeneID" id="14920076"/>
<organism evidence="2 3">
    <name type="scientific">Acanthamoeba castellanii (strain ATCC 30010 / Neff)</name>
    <dbReference type="NCBI Taxonomy" id="1257118"/>
    <lineage>
        <taxon>Eukaryota</taxon>
        <taxon>Amoebozoa</taxon>
        <taxon>Discosea</taxon>
        <taxon>Longamoebia</taxon>
        <taxon>Centramoebida</taxon>
        <taxon>Acanthamoebidae</taxon>
        <taxon>Acanthamoeba</taxon>
    </lineage>
</organism>
<dbReference type="VEuPathDB" id="AmoebaDB:ACA1_264730"/>
<dbReference type="OrthoDB" id="10686225at2759"/>
<dbReference type="Proteomes" id="UP000011083">
    <property type="component" value="Unassembled WGS sequence"/>
</dbReference>
<dbReference type="SUPFAM" id="SSF52317">
    <property type="entry name" value="Class I glutamine amidotransferase-like"/>
    <property type="match status" value="1"/>
</dbReference>
<dbReference type="AlphaFoldDB" id="L8H1B6"/>
<accession>L8H1B6</accession>
<feature type="compositionally biased region" description="Acidic residues" evidence="1">
    <location>
        <begin position="1"/>
        <end position="10"/>
    </location>
</feature>
<keyword evidence="3" id="KW-1185">Reference proteome</keyword>
<evidence type="ECO:0000256" key="1">
    <source>
        <dbReference type="SAM" id="MobiDB-lite"/>
    </source>
</evidence>
<dbReference type="InterPro" id="IPR029062">
    <property type="entry name" value="Class_I_gatase-like"/>
</dbReference>
<sequence>MALARDEEDEGHARGLLASMAPPSSSPLPQLSIADIADDEGTATKRQPEFGDAWLLRARCIVNQALREGLAIDWKQEFLQRASFSVLIMAHHSAHQAYGSRYDLNLYRQLKKVGIPIVDVCHPDCTEIETLVTQERKCEDAELDPTDRYVPFEWEKIRQYSVIFLFFATAPSAENAIKMGNMLYDFLRDGGGLVMGCYSYLDCNELHGKWSQVLYPMASSDYGSGSKNWEEGKFLGTHIADHPIMIGVKNVAIARDNRCESPLSNGAVAVAHYGDGVPFVVLLDSEANRKNAAAAAAHDESDNDESVRWGSTVYVNLFPVAKSKKESGWYEASTDIPLIFRNALWYVSRKRASGCRSLALPTLPL</sequence>
<feature type="region of interest" description="Disordered" evidence="1">
    <location>
        <begin position="1"/>
        <end position="31"/>
    </location>
</feature>
<evidence type="ECO:0000313" key="2">
    <source>
        <dbReference type="EMBL" id="ELR19299.1"/>
    </source>
</evidence>
<evidence type="ECO:0000313" key="3">
    <source>
        <dbReference type="Proteomes" id="UP000011083"/>
    </source>
</evidence>
<dbReference type="KEGG" id="acan:ACA1_264730"/>
<dbReference type="EMBL" id="KB007933">
    <property type="protein sequence ID" value="ELR19299.1"/>
    <property type="molecule type" value="Genomic_DNA"/>
</dbReference>
<reference evidence="2 3" key="1">
    <citation type="journal article" date="2013" name="Genome Biol.">
        <title>Genome of Acanthamoeba castellanii highlights extensive lateral gene transfer and early evolution of tyrosine kinase signaling.</title>
        <authorList>
            <person name="Clarke M."/>
            <person name="Lohan A.J."/>
            <person name="Liu B."/>
            <person name="Lagkouvardos I."/>
            <person name="Roy S."/>
            <person name="Zafar N."/>
            <person name="Bertelli C."/>
            <person name="Schilde C."/>
            <person name="Kianianmomeni A."/>
            <person name="Burglin T.R."/>
            <person name="Frech C."/>
            <person name="Turcotte B."/>
            <person name="Kopec K.O."/>
            <person name="Synnott J.M."/>
            <person name="Choo C."/>
            <person name="Paponov I."/>
            <person name="Finkler A."/>
            <person name="Soon Heng Tan C."/>
            <person name="Hutchins A.P."/>
            <person name="Weinmeier T."/>
            <person name="Rattei T."/>
            <person name="Chu J.S."/>
            <person name="Gimenez G."/>
            <person name="Irimia M."/>
            <person name="Rigden D.J."/>
            <person name="Fitzpatrick D.A."/>
            <person name="Lorenzo-Morales J."/>
            <person name="Bateman A."/>
            <person name="Chiu C.H."/>
            <person name="Tang P."/>
            <person name="Hegemann P."/>
            <person name="Fromm H."/>
            <person name="Raoult D."/>
            <person name="Greub G."/>
            <person name="Miranda-Saavedra D."/>
            <person name="Chen N."/>
            <person name="Nash P."/>
            <person name="Ginger M.L."/>
            <person name="Horn M."/>
            <person name="Schaap P."/>
            <person name="Caler L."/>
            <person name="Loftus B."/>
        </authorList>
    </citation>
    <scope>NUCLEOTIDE SEQUENCE [LARGE SCALE GENOMIC DNA]</scope>
    <source>
        <strain evidence="2 3">Neff</strain>
    </source>
</reference>
<name>L8H1B6_ACACF</name>
<dbReference type="RefSeq" id="XP_004341384.1">
    <property type="nucleotide sequence ID" value="XM_004341336.1"/>
</dbReference>
<protein>
    <submittedName>
        <fullName evidence="2">Uncharacterized protein</fullName>
    </submittedName>
</protein>
<proteinExistence type="predicted"/>
<feature type="compositionally biased region" description="Low complexity" evidence="1">
    <location>
        <begin position="16"/>
        <end position="31"/>
    </location>
</feature>